<reference evidence="2" key="1">
    <citation type="journal article" date="2019" name="Int. J. Syst. Evol. Microbiol.">
        <title>The Global Catalogue of Microorganisms (GCM) 10K type strain sequencing project: providing services to taxonomists for standard genome sequencing and annotation.</title>
        <authorList>
            <consortium name="The Broad Institute Genomics Platform"/>
            <consortium name="The Broad Institute Genome Sequencing Center for Infectious Disease"/>
            <person name="Wu L."/>
            <person name="Ma J."/>
        </authorList>
    </citation>
    <scope>NUCLEOTIDE SEQUENCE [LARGE SCALE GENOMIC DNA]</scope>
    <source>
        <strain evidence="2">JCM 18302</strain>
    </source>
</reference>
<sequence length="53" mass="5054">MVLTEAEAALRHGAFVGGDRVPAHGRSLVDLGSAGTGDDGVAGGAGLVLALAP</sequence>
<gene>
    <name evidence="1" type="ORF">GCM10023320_11820</name>
</gene>
<evidence type="ECO:0000313" key="1">
    <source>
        <dbReference type="EMBL" id="GAA5114514.1"/>
    </source>
</evidence>
<proteinExistence type="predicted"/>
<evidence type="ECO:0000313" key="2">
    <source>
        <dbReference type="Proteomes" id="UP001500804"/>
    </source>
</evidence>
<organism evidence="1 2">
    <name type="scientific">Pseudonocardia adelaidensis</name>
    <dbReference type="NCBI Taxonomy" id="648754"/>
    <lineage>
        <taxon>Bacteria</taxon>
        <taxon>Bacillati</taxon>
        <taxon>Actinomycetota</taxon>
        <taxon>Actinomycetes</taxon>
        <taxon>Pseudonocardiales</taxon>
        <taxon>Pseudonocardiaceae</taxon>
        <taxon>Pseudonocardia</taxon>
    </lineage>
</organism>
<name>A0ABP9NEJ8_9PSEU</name>
<protein>
    <submittedName>
        <fullName evidence="1">Uncharacterized protein</fullName>
    </submittedName>
</protein>
<keyword evidence="2" id="KW-1185">Reference proteome</keyword>
<dbReference type="EMBL" id="BAABJO010000004">
    <property type="protein sequence ID" value="GAA5114514.1"/>
    <property type="molecule type" value="Genomic_DNA"/>
</dbReference>
<dbReference type="Proteomes" id="UP001500804">
    <property type="component" value="Unassembled WGS sequence"/>
</dbReference>
<accession>A0ABP9NEJ8</accession>
<comment type="caution">
    <text evidence="1">The sequence shown here is derived from an EMBL/GenBank/DDBJ whole genome shotgun (WGS) entry which is preliminary data.</text>
</comment>